<sequence>MNPFLKLCLFLLLAGFGVQTQAATEVRNEARDIEALIQTVAHLQGATFLRNGSEYTAVKAAEHLRLKWKNAGSRVKTAEQFIDYCATRSSMSGETYRIRLVDGKTVDSAVFLRARLKELRGAPATARPATR</sequence>
<reference evidence="2 3" key="1">
    <citation type="submission" date="2013-09" db="EMBL/GenBank/DDBJ databases">
        <title>Genome sequencing of Arenimonas oryziterrae.</title>
        <authorList>
            <person name="Chen F."/>
            <person name="Wang G."/>
        </authorList>
    </citation>
    <scope>NUCLEOTIDE SEQUENCE [LARGE SCALE GENOMIC DNA]</scope>
    <source>
        <strain evidence="2 3">YC6267</strain>
    </source>
</reference>
<dbReference type="AlphaFoldDB" id="A0A091ATK8"/>
<dbReference type="PATRIC" id="fig|1121015.4.peg.1402"/>
<comment type="caution">
    <text evidence="2">The sequence shown here is derived from an EMBL/GenBank/DDBJ whole genome shotgun (WGS) entry which is preliminary data.</text>
</comment>
<name>A0A091ATK8_9GAMM</name>
<evidence type="ECO:0000256" key="1">
    <source>
        <dbReference type="SAM" id="SignalP"/>
    </source>
</evidence>
<evidence type="ECO:0000313" key="2">
    <source>
        <dbReference type="EMBL" id="KFN43513.1"/>
    </source>
</evidence>
<dbReference type="RefSeq" id="WP_022968378.1">
    <property type="nucleotide sequence ID" value="NZ_ATVD01000001.1"/>
</dbReference>
<keyword evidence="3" id="KW-1185">Reference proteome</keyword>
<proteinExistence type="predicted"/>
<dbReference type="OrthoDB" id="344871at2"/>
<evidence type="ECO:0008006" key="4">
    <source>
        <dbReference type="Google" id="ProtNLM"/>
    </source>
</evidence>
<evidence type="ECO:0000313" key="3">
    <source>
        <dbReference type="Proteomes" id="UP000029385"/>
    </source>
</evidence>
<feature type="chain" id="PRO_5001868700" description="DUF5329 domain-containing protein" evidence="1">
    <location>
        <begin position="23"/>
        <end position="131"/>
    </location>
</feature>
<dbReference type="Proteomes" id="UP000029385">
    <property type="component" value="Unassembled WGS sequence"/>
</dbReference>
<dbReference type="InterPro" id="IPR035242">
    <property type="entry name" value="DUF5329"/>
</dbReference>
<keyword evidence="1" id="KW-0732">Signal</keyword>
<dbReference type="Pfam" id="PF17263">
    <property type="entry name" value="DUF5329"/>
    <property type="match status" value="1"/>
</dbReference>
<organism evidence="2 3">
    <name type="scientific">Arenimonas oryziterrae DSM 21050 = YC6267</name>
    <dbReference type="NCBI Taxonomy" id="1121015"/>
    <lineage>
        <taxon>Bacteria</taxon>
        <taxon>Pseudomonadati</taxon>
        <taxon>Pseudomonadota</taxon>
        <taxon>Gammaproteobacteria</taxon>
        <taxon>Lysobacterales</taxon>
        <taxon>Lysobacteraceae</taxon>
        <taxon>Arenimonas</taxon>
    </lineage>
</organism>
<feature type="signal peptide" evidence="1">
    <location>
        <begin position="1"/>
        <end position="22"/>
    </location>
</feature>
<protein>
    <recommendedName>
        <fullName evidence="4">DUF5329 domain-containing protein</fullName>
    </recommendedName>
</protein>
<dbReference type="EMBL" id="AVCI01000005">
    <property type="protein sequence ID" value="KFN43513.1"/>
    <property type="molecule type" value="Genomic_DNA"/>
</dbReference>
<accession>A0A091ATK8</accession>
<dbReference type="STRING" id="1121015.GCA_000420545_00726"/>
<dbReference type="eggNOG" id="ENOG5032ZEV">
    <property type="taxonomic scope" value="Bacteria"/>
</dbReference>
<gene>
    <name evidence="2" type="ORF">N789_09570</name>
</gene>